<organism evidence="2 3">
    <name type="scientific">Peptacetobacter hominis</name>
    <dbReference type="NCBI Taxonomy" id="2743610"/>
    <lineage>
        <taxon>Bacteria</taxon>
        <taxon>Bacillati</taxon>
        <taxon>Bacillota</taxon>
        <taxon>Clostridia</taxon>
        <taxon>Peptostreptococcales</taxon>
        <taxon>Peptostreptococcaceae</taxon>
        <taxon>Peptacetobacter</taxon>
    </lineage>
</organism>
<dbReference type="Proteomes" id="UP000317863">
    <property type="component" value="Unassembled WGS sequence"/>
</dbReference>
<dbReference type="RefSeq" id="WP_142535503.1">
    <property type="nucleotide sequence ID" value="NZ_SGJB01000004.1"/>
</dbReference>
<comment type="caution">
    <text evidence="2">The sequence shown here is derived from an EMBL/GenBank/DDBJ whole genome shotgun (WGS) entry which is preliminary data.</text>
</comment>
<dbReference type="PROSITE" id="PS51186">
    <property type="entry name" value="GNAT"/>
    <property type="match status" value="1"/>
</dbReference>
<dbReference type="SUPFAM" id="SSF55729">
    <property type="entry name" value="Acyl-CoA N-acyltransferases (Nat)"/>
    <property type="match status" value="1"/>
</dbReference>
<dbReference type="Gene3D" id="3.40.630.30">
    <property type="match status" value="1"/>
</dbReference>
<keyword evidence="2" id="KW-0808">Transferase</keyword>
<dbReference type="InterPro" id="IPR016181">
    <property type="entry name" value="Acyl_CoA_acyltransferase"/>
</dbReference>
<dbReference type="InterPro" id="IPR000182">
    <property type="entry name" value="GNAT_dom"/>
</dbReference>
<name>A0A544QWT0_9FIRM</name>
<dbReference type="OrthoDB" id="5292888at2"/>
<accession>A0A544QWT0</accession>
<dbReference type="AlphaFoldDB" id="A0A544QWT0"/>
<dbReference type="GO" id="GO:0016747">
    <property type="term" value="F:acyltransferase activity, transferring groups other than amino-acyl groups"/>
    <property type="evidence" value="ECO:0007669"/>
    <property type="project" value="InterPro"/>
</dbReference>
<dbReference type="CDD" id="cd04301">
    <property type="entry name" value="NAT_SF"/>
    <property type="match status" value="1"/>
</dbReference>
<keyword evidence="3" id="KW-1185">Reference proteome</keyword>
<evidence type="ECO:0000313" key="2">
    <source>
        <dbReference type="EMBL" id="TQQ85146.1"/>
    </source>
</evidence>
<sequence>MLEFKVEPLNSSMIEECANLFRDVFSKEPWNDIYDSDDLVDNYIQNFINMDSFLGFAAIYKDRIIAVSLGMKKPWINGIEYYIDQFYVSNDFQNMGIGSRFLDNINVFLQNMNINGILLNTEESFHSYDFYIKNGFKKADGLVVMYKD</sequence>
<gene>
    <name evidence="2" type="ORF">EXD82_03360</name>
</gene>
<evidence type="ECO:0000313" key="3">
    <source>
        <dbReference type="Proteomes" id="UP000317863"/>
    </source>
</evidence>
<dbReference type="EMBL" id="SGJB01000004">
    <property type="protein sequence ID" value="TQQ85146.1"/>
    <property type="molecule type" value="Genomic_DNA"/>
</dbReference>
<feature type="domain" description="N-acetyltransferase" evidence="1">
    <location>
        <begin position="4"/>
        <end position="148"/>
    </location>
</feature>
<reference evidence="2 3" key="1">
    <citation type="submission" date="2019-02" db="EMBL/GenBank/DDBJ databases">
        <title>Peptostreptococcaceae bacterium ZHW00191 nov., a new bacterium isolated from the human gut.</title>
        <authorList>
            <person name="Zhou H.-W."/>
            <person name="Chen X.-J."/>
        </authorList>
    </citation>
    <scope>NUCLEOTIDE SEQUENCE [LARGE SCALE GENOMIC DNA]</scope>
    <source>
        <strain evidence="2 3">ZHW00191</strain>
    </source>
</reference>
<dbReference type="Pfam" id="PF00583">
    <property type="entry name" value="Acetyltransf_1"/>
    <property type="match status" value="1"/>
</dbReference>
<evidence type="ECO:0000259" key="1">
    <source>
        <dbReference type="PROSITE" id="PS51186"/>
    </source>
</evidence>
<protein>
    <submittedName>
        <fullName evidence="2">GNAT family N-acetyltransferase</fullName>
    </submittedName>
</protein>
<proteinExistence type="predicted"/>